<name>A0ACB6ZRV2_THEGA</name>
<evidence type="ECO:0000313" key="1">
    <source>
        <dbReference type="EMBL" id="KAF9652332.1"/>
    </source>
</evidence>
<sequence>MVKPADRLQPSKSRNEKQIIAFNLDRKEIEKSAHFRYNAFSRLADILCSPVPVLHDVRDIVMSQNNQFVLASHENKVGTAHINARYLIVLVDVLITCLEMFHHLWKIEMIEKQTDSTDSPSETAARPRPRHTHMSKATVDSAGPSYFGGKGNQLIMCWKMLTSTSPVEMAYR</sequence>
<keyword evidence="2" id="KW-1185">Reference proteome</keyword>
<protein>
    <submittedName>
        <fullName evidence="1">Uncharacterized protein</fullName>
    </submittedName>
</protein>
<accession>A0ACB6ZRV2</accession>
<organism evidence="1 2">
    <name type="scientific">Thelephora ganbajun</name>
    <name type="common">Ganba fungus</name>
    <dbReference type="NCBI Taxonomy" id="370292"/>
    <lineage>
        <taxon>Eukaryota</taxon>
        <taxon>Fungi</taxon>
        <taxon>Dikarya</taxon>
        <taxon>Basidiomycota</taxon>
        <taxon>Agaricomycotina</taxon>
        <taxon>Agaricomycetes</taxon>
        <taxon>Thelephorales</taxon>
        <taxon>Thelephoraceae</taxon>
        <taxon>Thelephora</taxon>
    </lineage>
</organism>
<dbReference type="EMBL" id="MU117969">
    <property type="protein sequence ID" value="KAF9652332.1"/>
    <property type="molecule type" value="Genomic_DNA"/>
</dbReference>
<reference evidence="1" key="2">
    <citation type="journal article" date="2020" name="Nat. Commun.">
        <title>Large-scale genome sequencing of mycorrhizal fungi provides insights into the early evolution of symbiotic traits.</title>
        <authorList>
            <person name="Miyauchi S."/>
            <person name="Kiss E."/>
            <person name="Kuo A."/>
            <person name="Drula E."/>
            <person name="Kohler A."/>
            <person name="Sanchez-Garcia M."/>
            <person name="Morin E."/>
            <person name="Andreopoulos B."/>
            <person name="Barry K.W."/>
            <person name="Bonito G."/>
            <person name="Buee M."/>
            <person name="Carver A."/>
            <person name="Chen C."/>
            <person name="Cichocki N."/>
            <person name="Clum A."/>
            <person name="Culley D."/>
            <person name="Crous P.W."/>
            <person name="Fauchery L."/>
            <person name="Girlanda M."/>
            <person name="Hayes R.D."/>
            <person name="Keri Z."/>
            <person name="LaButti K."/>
            <person name="Lipzen A."/>
            <person name="Lombard V."/>
            <person name="Magnuson J."/>
            <person name="Maillard F."/>
            <person name="Murat C."/>
            <person name="Nolan M."/>
            <person name="Ohm R.A."/>
            <person name="Pangilinan J."/>
            <person name="Pereira M.F."/>
            <person name="Perotto S."/>
            <person name="Peter M."/>
            <person name="Pfister S."/>
            <person name="Riley R."/>
            <person name="Sitrit Y."/>
            <person name="Stielow J.B."/>
            <person name="Szollosi G."/>
            <person name="Zifcakova L."/>
            <person name="Stursova M."/>
            <person name="Spatafora J.W."/>
            <person name="Tedersoo L."/>
            <person name="Vaario L.M."/>
            <person name="Yamada A."/>
            <person name="Yan M."/>
            <person name="Wang P."/>
            <person name="Xu J."/>
            <person name="Bruns T."/>
            <person name="Baldrian P."/>
            <person name="Vilgalys R."/>
            <person name="Dunand C."/>
            <person name="Henrissat B."/>
            <person name="Grigoriev I.V."/>
            <person name="Hibbett D."/>
            <person name="Nagy L.G."/>
            <person name="Martin F.M."/>
        </authorList>
    </citation>
    <scope>NUCLEOTIDE SEQUENCE</scope>
    <source>
        <strain evidence="1">P2</strain>
    </source>
</reference>
<dbReference type="Proteomes" id="UP000886501">
    <property type="component" value="Unassembled WGS sequence"/>
</dbReference>
<comment type="caution">
    <text evidence="1">The sequence shown here is derived from an EMBL/GenBank/DDBJ whole genome shotgun (WGS) entry which is preliminary data.</text>
</comment>
<evidence type="ECO:0000313" key="2">
    <source>
        <dbReference type="Proteomes" id="UP000886501"/>
    </source>
</evidence>
<gene>
    <name evidence="1" type="ORF">BDM02DRAFT_3109338</name>
</gene>
<proteinExistence type="predicted"/>
<reference evidence="1" key="1">
    <citation type="submission" date="2019-10" db="EMBL/GenBank/DDBJ databases">
        <authorList>
            <consortium name="DOE Joint Genome Institute"/>
            <person name="Kuo A."/>
            <person name="Miyauchi S."/>
            <person name="Kiss E."/>
            <person name="Drula E."/>
            <person name="Kohler A."/>
            <person name="Sanchez-Garcia M."/>
            <person name="Andreopoulos B."/>
            <person name="Barry K.W."/>
            <person name="Bonito G."/>
            <person name="Buee M."/>
            <person name="Carver A."/>
            <person name="Chen C."/>
            <person name="Cichocki N."/>
            <person name="Clum A."/>
            <person name="Culley D."/>
            <person name="Crous P.W."/>
            <person name="Fauchery L."/>
            <person name="Girlanda M."/>
            <person name="Hayes R."/>
            <person name="Keri Z."/>
            <person name="Labutti K."/>
            <person name="Lipzen A."/>
            <person name="Lombard V."/>
            <person name="Magnuson J."/>
            <person name="Maillard F."/>
            <person name="Morin E."/>
            <person name="Murat C."/>
            <person name="Nolan M."/>
            <person name="Ohm R."/>
            <person name="Pangilinan J."/>
            <person name="Pereira M."/>
            <person name="Perotto S."/>
            <person name="Peter M."/>
            <person name="Riley R."/>
            <person name="Sitrit Y."/>
            <person name="Stielow B."/>
            <person name="Szollosi G."/>
            <person name="Zifcakova L."/>
            <person name="Stursova M."/>
            <person name="Spatafora J.W."/>
            <person name="Tedersoo L."/>
            <person name="Vaario L.-M."/>
            <person name="Yamada A."/>
            <person name="Yan M."/>
            <person name="Wang P."/>
            <person name="Xu J."/>
            <person name="Bruns T."/>
            <person name="Baldrian P."/>
            <person name="Vilgalys R."/>
            <person name="Henrissat B."/>
            <person name="Grigoriev I.V."/>
            <person name="Hibbett D."/>
            <person name="Nagy L.G."/>
            <person name="Martin F.M."/>
        </authorList>
    </citation>
    <scope>NUCLEOTIDE SEQUENCE</scope>
    <source>
        <strain evidence="1">P2</strain>
    </source>
</reference>